<dbReference type="SMART" id="SM00220">
    <property type="entry name" value="S_TKc"/>
    <property type="match status" value="1"/>
</dbReference>
<dbReference type="PANTHER" id="PTHR44167:SF18">
    <property type="entry name" value="PROTEIN KINASE DOMAIN-CONTAINING PROTEIN"/>
    <property type="match status" value="1"/>
</dbReference>
<dbReference type="GO" id="GO:0005737">
    <property type="term" value="C:cytoplasm"/>
    <property type="evidence" value="ECO:0007669"/>
    <property type="project" value="TreeGrafter"/>
</dbReference>
<gene>
    <name evidence="2" type="ORF">SPI_04931</name>
</gene>
<dbReference type="EMBL" id="AZHD01000008">
    <property type="protein sequence ID" value="OAA60907.1"/>
    <property type="molecule type" value="Genomic_DNA"/>
</dbReference>
<sequence>MWWPRFAALSGVARSWRLTPRRLATSGAAVPSVPRLPRPLTLGTELRGKSSRSYRLAQILSYRERPFICVYLAQDLDGHKQHVLKTIFKSEFDYQLELQEPLMGCPYLRVAVDAVPEHLLFVYDYLSDDLLHASRRKDLLVAARKRILRDALRGLAELHGRGIVHTDIKPDNILVDIDDARSPSPPTSGNITATVKRVMISDLENASAPPPGKSIKGPLLGNHMWRSPEAHVRAKVHTPADVFSFGIVCVYVMLDMILFQLPNSVSPDDEKLVVSYVLEKQFCYFGDGPGVAGLRAHVDPDSPWQAAFLEIMGRLIRDDNPPRPFVGWADVADTGFRDVVGRMTRLDPAQRITAHEALEHPWFHDVA</sequence>
<reference evidence="2 3" key="1">
    <citation type="journal article" date="2016" name="Genome Biol. Evol.">
        <title>Divergent and convergent evolution of fungal pathogenicity.</title>
        <authorList>
            <person name="Shang Y."/>
            <person name="Xiao G."/>
            <person name="Zheng P."/>
            <person name="Cen K."/>
            <person name="Zhan S."/>
            <person name="Wang C."/>
        </authorList>
    </citation>
    <scope>NUCLEOTIDE SEQUENCE [LARGE SCALE GENOMIC DNA]</scope>
    <source>
        <strain evidence="2 3">RCEF 264</strain>
    </source>
</reference>
<dbReference type="OrthoDB" id="4062651at2759"/>
<dbReference type="GO" id="GO:0005524">
    <property type="term" value="F:ATP binding"/>
    <property type="evidence" value="ECO:0007669"/>
    <property type="project" value="InterPro"/>
</dbReference>
<name>A0A167TSR0_9HYPO</name>
<keyword evidence="2" id="KW-0418">Kinase</keyword>
<evidence type="ECO:0000313" key="2">
    <source>
        <dbReference type="EMBL" id="OAA60907.1"/>
    </source>
</evidence>
<accession>A0A167TSR0</accession>
<keyword evidence="3" id="KW-1185">Reference proteome</keyword>
<dbReference type="InterPro" id="IPR008271">
    <property type="entry name" value="Ser/Thr_kinase_AS"/>
</dbReference>
<evidence type="ECO:0000313" key="3">
    <source>
        <dbReference type="Proteomes" id="UP000076874"/>
    </source>
</evidence>
<dbReference type="GO" id="GO:0004674">
    <property type="term" value="F:protein serine/threonine kinase activity"/>
    <property type="evidence" value="ECO:0007669"/>
    <property type="project" value="TreeGrafter"/>
</dbReference>
<dbReference type="PROSITE" id="PS00108">
    <property type="entry name" value="PROTEIN_KINASE_ST"/>
    <property type="match status" value="1"/>
</dbReference>
<dbReference type="InterPro" id="IPR000719">
    <property type="entry name" value="Prot_kinase_dom"/>
</dbReference>
<evidence type="ECO:0000259" key="1">
    <source>
        <dbReference type="PROSITE" id="PS50011"/>
    </source>
</evidence>
<organism evidence="2 3">
    <name type="scientific">Niveomyces insectorum RCEF 264</name>
    <dbReference type="NCBI Taxonomy" id="1081102"/>
    <lineage>
        <taxon>Eukaryota</taxon>
        <taxon>Fungi</taxon>
        <taxon>Dikarya</taxon>
        <taxon>Ascomycota</taxon>
        <taxon>Pezizomycotina</taxon>
        <taxon>Sordariomycetes</taxon>
        <taxon>Hypocreomycetidae</taxon>
        <taxon>Hypocreales</taxon>
        <taxon>Cordycipitaceae</taxon>
        <taxon>Niveomyces</taxon>
    </lineage>
</organism>
<comment type="caution">
    <text evidence="2">The sequence shown here is derived from an EMBL/GenBank/DDBJ whole genome shotgun (WGS) entry which is preliminary data.</text>
</comment>
<proteinExistence type="predicted"/>
<keyword evidence="2" id="KW-0808">Transferase</keyword>
<dbReference type="PANTHER" id="PTHR44167">
    <property type="entry name" value="OVARIAN-SPECIFIC SERINE/THREONINE-PROTEIN KINASE LOK-RELATED"/>
    <property type="match status" value="1"/>
</dbReference>
<dbReference type="Proteomes" id="UP000076874">
    <property type="component" value="Unassembled WGS sequence"/>
</dbReference>
<protein>
    <submittedName>
        <fullName evidence="2">CMGC/CDK protein kinase</fullName>
    </submittedName>
</protein>
<feature type="domain" description="Protein kinase" evidence="1">
    <location>
        <begin position="36"/>
        <end position="363"/>
    </location>
</feature>
<dbReference type="SUPFAM" id="SSF56112">
    <property type="entry name" value="Protein kinase-like (PK-like)"/>
    <property type="match status" value="1"/>
</dbReference>
<dbReference type="PROSITE" id="PS50011">
    <property type="entry name" value="PROTEIN_KINASE_DOM"/>
    <property type="match status" value="1"/>
</dbReference>
<dbReference type="Gene3D" id="1.10.510.10">
    <property type="entry name" value="Transferase(Phosphotransferase) domain 1"/>
    <property type="match status" value="1"/>
</dbReference>
<dbReference type="AlphaFoldDB" id="A0A167TSR0"/>
<dbReference type="GO" id="GO:0044773">
    <property type="term" value="P:mitotic DNA damage checkpoint signaling"/>
    <property type="evidence" value="ECO:0007669"/>
    <property type="project" value="TreeGrafter"/>
</dbReference>
<dbReference type="STRING" id="1081102.A0A167TSR0"/>
<dbReference type="InterPro" id="IPR011009">
    <property type="entry name" value="Kinase-like_dom_sf"/>
</dbReference>
<dbReference type="Pfam" id="PF00069">
    <property type="entry name" value="Pkinase"/>
    <property type="match status" value="1"/>
</dbReference>
<dbReference type="GO" id="GO:0005634">
    <property type="term" value="C:nucleus"/>
    <property type="evidence" value="ECO:0007669"/>
    <property type="project" value="TreeGrafter"/>
</dbReference>